<feature type="signal peptide" evidence="1">
    <location>
        <begin position="1"/>
        <end position="25"/>
    </location>
</feature>
<accession>A0A2N3PMM6</accession>
<organism evidence="2 3">
    <name type="scientific">Telmatospirillum siberiense</name>
    <dbReference type="NCBI Taxonomy" id="382514"/>
    <lineage>
        <taxon>Bacteria</taxon>
        <taxon>Pseudomonadati</taxon>
        <taxon>Pseudomonadota</taxon>
        <taxon>Alphaproteobacteria</taxon>
        <taxon>Rhodospirillales</taxon>
        <taxon>Rhodospirillaceae</taxon>
        <taxon>Telmatospirillum</taxon>
    </lineage>
</organism>
<evidence type="ECO:0000313" key="2">
    <source>
        <dbReference type="EMBL" id="PKU21643.1"/>
    </source>
</evidence>
<evidence type="ECO:0000313" key="3">
    <source>
        <dbReference type="Proteomes" id="UP000233293"/>
    </source>
</evidence>
<protein>
    <submittedName>
        <fullName evidence="2">Uncharacterized protein</fullName>
    </submittedName>
</protein>
<name>A0A2N3PMM6_9PROT</name>
<dbReference type="RefSeq" id="WP_101253503.1">
    <property type="nucleotide sequence ID" value="NZ_PIUM01000048.1"/>
</dbReference>
<gene>
    <name evidence="2" type="ORF">CWS72_25595</name>
</gene>
<reference evidence="3" key="1">
    <citation type="submission" date="2017-12" db="EMBL/GenBank/DDBJ databases">
        <title>Draft genome sequence of Telmatospirillum siberiense 26-4b1T, an acidotolerant peatland alphaproteobacterium potentially involved in sulfur cycling.</title>
        <authorList>
            <person name="Hausmann B."/>
            <person name="Pjevac P."/>
            <person name="Schreck K."/>
            <person name="Herbold C.W."/>
            <person name="Daims H."/>
            <person name="Wagner M."/>
            <person name="Pester M."/>
            <person name="Loy A."/>
        </authorList>
    </citation>
    <scope>NUCLEOTIDE SEQUENCE [LARGE SCALE GENOMIC DNA]</scope>
    <source>
        <strain evidence="3">26-4b1</strain>
    </source>
</reference>
<feature type="chain" id="PRO_5014768780" evidence="1">
    <location>
        <begin position="26"/>
        <end position="191"/>
    </location>
</feature>
<comment type="caution">
    <text evidence="2">The sequence shown here is derived from an EMBL/GenBank/DDBJ whole genome shotgun (WGS) entry which is preliminary data.</text>
</comment>
<dbReference type="PROSITE" id="PS51257">
    <property type="entry name" value="PROKAR_LIPOPROTEIN"/>
    <property type="match status" value="1"/>
</dbReference>
<keyword evidence="3" id="KW-1185">Reference proteome</keyword>
<evidence type="ECO:0000256" key="1">
    <source>
        <dbReference type="SAM" id="SignalP"/>
    </source>
</evidence>
<keyword evidence="1" id="KW-0732">Signal</keyword>
<sequence length="191" mass="20913">MILRRCIAAVTLSALACVWAGGAWAGGYVTLGCGDWQEEFMVGTGRQFRGQGLELWPMVCLSTGKMSTYARVMNPEHFARLQTLAAQSAPDSERVADWIAAHADEAVLMIAPDMFGQIEGLTFGDIRSTAANAARPTEESILTSPFVYYIHPNCTGRLVPFDYYLERMEPCPACKGGKLDVIDSGNHAEWE</sequence>
<dbReference type="Proteomes" id="UP000233293">
    <property type="component" value="Unassembled WGS sequence"/>
</dbReference>
<dbReference type="EMBL" id="PIUM01000048">
    <property type="protein sequence ID" value="PKU21643.1"/>
    <property type="molecule type" value="Genomic_DNA"/>
</dbReference>
<proteinExistence type="predicted"/>
<dbReference type="AlphaFoldDB" id="A0A2N3PMM6"/>